<keyword evidence="13" id="KW-1185">Reference proteome</keyword>
<dbReference type="PANTHER" id="PTHR42716">
    <property type="entry name" value="L-ASPARTATE OXIDASE"/>
    <property type="match status" value="1"/>
</dbReference>
<dbReference type="HOGENOM" id="CLU_014312_3_2_0"/>
<feature type="domain" description="FAD-dependent oxidoreductase 2 FAD-binding" evidence="10">
    <location>
        <begin position="12"/>
        <end position="374"/>
    </location>
</feature>
<dbReference type="Proteomes" id="UP000010467">
    <property type="component" value="Chromosome"/>
</dbReference>
<dbReference type="PRINTS" id="PR00368">
    <property type="entry name" value="FADPNR"/>
</dbReference>
<evidence type="ECO:0000313" key="13">
    <source>
        <dbReference type="Proteomes" id="UP000010467"/>
    </source>
</evidence>
<dbReference type="GO" id="GO:0008734">
    <property type="term" value="F:L-aspartate oxidase activity"/>
    <property type="evidence" value="ECO:0007669"/>
    <property type="project" value="UniProtKB-EC"/>
</dbReference>
<dbReference type="STRING" id="937777.Deipe_2573"/>
<dbReference type="Gene3D" id="3.90.700.10">
    <property type="entry name" value="Succinate dehydrogenase/fumarate reductase flavoprotein, catalytic domain"/>
    <property type="match status" value="1"/>
</dbReference>
<evidence type="ECO:0000259" key="11">
    <source>
        <dbReference type="Pfam" id="PF02910"/>
    </source>
</evidence>
<dbReference type="InterPro" id="IPR037099">
    <property type="entry name" value="Fum_R/Succ_DH_flav-like_C_sf"/>
</dbReference>
<dbReference type="InterPro" id="IPR003953">
    <property type="entry name" value="FAD-dep_OxRdtase_2_FAD-bd"/>
</dbReference>
<dbReference type="PATRIC" id="fig|937777.3.peg.2581"/>
<dbReference type="SUPFAM" id="SSF46977">
    <property type="entry name" value="Succinate dehydrogenase/fumarate reductase flavoprotein C-terminal domain"/>
    <property type="match status" value="1"/>
</dbReference>
<sequence length="527" mass="55215">MGNTLSMEKQTDLLIIGGGVAGLYAALCARSRGMRVVLVCKRAITGGSTYWAQGGVAAPLAAWDEEAHARDTLTAGRGLSDETVVREFVREAHTHVNALARLGVPFAPNLAREGGHGLARIRQAGGDGTGRAISETLARQVGAAGVVVWEHAFARALLRDDQGRVVGADILPKGGGVWRVRAGSVLLATGGFGRAYPVTTAPREATGDGVALAVNAGAQARDMEFVQFHPTVVIAGSEGLLVTEAARGAGGVLRNAHGHRFMTAYDPHGELAPRDVVARSIHSERRRTGNVTLDLSHLGAAEVRSRFPNVHARLLREGLDLARDPVPVQPAVHYTMGGVRTDAWARTTVPGLYAAGEVASCGLHGANRLASNSLSEGLVFGARAAAAAAEELSIGSGRVEACTGAAGVVPELVRDILARAAGLEREAGHLHAALGELESARPSRALSVQHGDDRAVHEAANLTLIGALVLRGALAREESRGAHLRLDFPGIGEYPYHVVQDGTRAWREPLDSARQQDACYAPHSTVL</sequence>
<feature type="domain" description="Fumarate reductase/succinate dehydrogenase flavoprotein-like C-terminal" evidence="11">
    <location>
        <begin position="416"/>
        <end position="489"/>
    </location>
</feature>
<dbReference type="PRINTS" id="PR00411">
    <property type="entry name" value="PNDRDTASEI"/>
</dbReference>
<dbReference type="EMBL" id="CP003382">
    <property type="protein sequence ID" value="AFZ68038.1"/>
    <property type="molecule type" value="Genomic_DNA"/>
</dbReference>
<keyword evidence="8" id="KW-0560">Oxidoreductase</keyword>
<organism evidence="12 13">
    <name type="scientific">Deinococcus peraridilitoris (strain DSM 19664 / LMG 22246 / CIP 109416 / KR-200)</name>
    <dbReference type="NCBI Taxonomy" id="937777"/>
    <lineage>
        <taxon>Bacteria</taxon>
        <taxon>Thermotogati</taxon>
        <taxon>Deinococcota</taxon>
        <taxon>Deinococci</taxon>
        <taxon>Deinococcales</taxon>
        <taxon>Deinococcaceae</taxon>
        <taxon>Deinococcus</taxon>
    </lineage>
</organism>
<dbReference type="InterPro" id="IPR027477">
    <property type="entry name" value="Succ_DH/fumarate_Rdtase_cat_sf"/>
</dbReference>
<protein>
    <recommendedName>
        <fullName evidence="4">L-aspartate oxidase</fullName>
        <ecNumber evidence="4">1.4.3.16</ecNumber>
    </recommendedName>
</protein>
<comment type="pathway">
    <text evidence="2">Cofactor biosynthesis; NAD(+) biosynthesis; iminoaspartate from L-aspartate (oxidase route): step 1/1.</text>
</comment>
<dbReference type="InterPro" id="IPR015939">
    <property type="entry name" value="Fum_Rdtase/Succ_DH_flav-like_C"/>
</dbReference>
<dbReference type="Pfam" id="PF00890">
    <property type="entry name" value="FAD_binding_2"/>
    <property type="match status" value="1"/>
</dbReference>
<dbReference type="SUPFAM" id="SSF51905">
    <property type="entry name" value="FAD/NAD(P)-binding domain"/>
    <property type="match status" value="1"/>
</dbReference>
<evidence type="ECO:0000256" key="8">
    <source>
        <dbReference type="ARBA" id="ARBA00023002"/>
    </source>
</evidence>
<dbReference type="InterPro" id="IPR036188">
    <property type="entry name" value="FAD/NAD-bd_sf"/>
</dbReference>
<dbReference type="PANTHER" id="PTHR42716:SF2">
    <property type="entry name" value="L-ASPARTATE OXIDASE, CHLOROPLASTIC"/>
    <property type="match status" value="1"/>
</dbReference>
<comment type="cofactor">
    <cofactor evidence="1">
        <name>FAD</name>
        <dbReference type="ChEBI" id="CHEBI:57692"/>
    </cofactor>
</comment>
<dbReference type="UniPathway" id="UPA00253">
    <property type="reaction ID" value="UER00326"/>
</dbReference>
<dbReference type="Gene3D" id="1.20.58.100">
    <property type="entry name" value="Fumarate reductase/succinate dehydrogenase flavoprotein-like, C-terminal domain"/>
    <property type="match status" value="1"/>
</dbReference>
<gene>
    <name evidence="12" type="ordered locus">Deipe_2573</name>
</gene>
<keyword evidence="6" id="KW-0662">Pyridine nucleotide biosynthesis</keyword>
<name>L0A2B0_DEIPD</name>
<evidence type="ECO:0000259" key="10">
    <source>
        <dbReference type="Pfam" id="PF00890"/>
    </source>
</evidence>
<dbReference type="KEGG" id="dpd:Deipe_2573"/>
<evidence type="ECO:0000256" key="3">
    <source>
        <dbReference type="ARBA" id="ARBA00008562"/>
    </source>
</evidence>
<dbReference type="SUPFAM" id="SSF56425">
    <property type="entry name" value="Succinate dehydrogenase/fumarate reductase flavoprotein, catalytic domain"/>
    <property type="match status" value="1"/>
</dbReference>
<reference evidence="13" key="1">
    <citation type="submission" date="2012-03" db="EMBL/GenBank/DDBJ databases">
        <title>Complete sequence of chromosome of Deinococcus peraridilitoris DSM 19664.</title>
        <authorList>
            <person name="Lucas S."/>
            <person name="Copeland A."/>
            <person name="Lapidus A."/>
            <person name="Glavina del Rio T."/>
            <person name="Dalin E."/>
            <person name="Tice H."/>
            <person name="Bruce D."/>
            <person name="Goodwin L."/>
            <person name="Pitluck S."/>
            <person name="Peters L."/>
            <person name="Mikhailova N."/>
            <person name="Lu M."/>
            <person name="Kyrpides N."/>
            <person name="Mavromatis K."/>
            <person name="Ivanova N."/>
            <person name="Brettin T."/>
            <person name="Detter J.C."/>
            <person name="Han C."/>
            <person name="Larimer F."/>
            <person name="Land M."/>
            <person name="Hauser L."/>
            <person name="Markowitz V."/>
            <person name="Cheng J.-F."/>
            <person name="Hugenholtz P."/>
            <person name="Woyke T."/>
            <person name="Wu D."/>
            <person name="Pukall R."/>
            <person name="Steenblock K."/>
            <person name="Brambilla E."/>
            <person name="Klenk H.-P."/>
            <person name="Eisen J.A."/>
        </authorList>
    </citation>
    <scope>NUCLEOTIDE SEQUENCE [LARGE SCALE GENOMIC DNA]</scope>
    <source>
        <strain evidence="13">DSM 19664 / LMG 22246 / CIP 109416 / KR-200</strain>
    </source>
</reference>
<keyword evidence="5" id="KW-0285">Flavoprotein</keyword>
<dbReference type="EC" id="1.4.3.16" evidence="4"/>
<keyword evidence="7" id="KW-0274">FAD</keyword>
<evidence type="ECO:0000256" key="1">
    <source>
        <dbReference type="ARBA" id="ARBA00001974"/>
    </source>
</evidence>
<evidence type="ECO:0000256" key="9">
    <source>
        <dbReference type="ARBA" id="ARBA00048305"/>
    </source>
</evidence>
<dbReference type="GO" id="GO:0034628">
    <property type="term" value="P:'de novo' NAD+ biosynthetic process from L-aspartate"/>
    <property type="evidence" value="ECO:0007669"/>
    <property type="project" value="TreeGrafter"/>
</dbReference>
<dbReference type="Gene3D" id="3.50.50.60">
    <property type="entry name" value="FAD/NAD(P)-binding domain"/>
    <property type="match status" value="1"/>
</dbReference>
<dbReference type="AlphaFoldDB" id="L0A2B0"/>
<comment type="similarity">
    <text evidence="3">Belongs to the FAD-dependent oxidoreductase 2 family. NadB subfamily.</text>
</comment>
<evidence type="ECO:0000256" key="2">
    <source>
        <dbReference type="ARBA" id="ARBA00004950"/>
    </source>
</evidence>
<dbReference type="Pfam" id="PF02910">
    <property type="entry name" value="Succ_DH_flav_C"/>
    <property type="match status" value="1"/>
</dbReference>
<proteinExistence type="inferred from homology"/>
<evidence type="ECO:0000256" key="4">
    <source>
        <dbReference type="ARBA" id="ARBA00012173"/>
    </source>
</evidence>
<evidence type="ECO:0000313" key="12">
    <source>
        <dbReference type="EMBL" id="AFZ68038.1"/>
    </source>
</evidence>
<evidence type="ECO:0000256" key="7">
    <source>
        <dbReference type="ARBA" id="ARBA00022827"/>
    </source>
</evidence>
<dbReference type="OrthoDB" id="9806724at2"/>
<dbReference type="FunFam" id="3.90.700.10:FF:000002">
    <property type="entry name" value="L-aspartate oxidase"/>
    <property type="match status" value="1"/>
</dbReference>
<evidence type="ECO:0000256" key="6">
    <source>
        <dbReference type="ARBA" id="ARBA00022642"/>
    </source>
</evidence>
<dbReference type="eggNOG" id="COG0029">
    <property type="taxonomic scope" value="Bacteria"/>
</dbReference>
<accession>L0A2B0</accession>
<evidence type="ECO:0000256" key="5">
    <source>
        <dbReference type="ARBA" id="ARBA00022630"/>
    </source>
</evidence>
<dbReference type="InterPro" id="IPR005288">
    <property type="entry name" value="NadB"/>
</dbReference>
<comment type="catalytic activity">
    <reaction evidence="9">
        <text>L-aspartate + O2 = iminosuccinate + H2O2</text>
        <dbReference type="Rhea" id="RHEA:25876"/>
        <dbReference type="ChEBI" id="CHEBI:15379"/>
        <dbReference type="ChEBI" id="CHEBI:16240"/>
        <dbReference type="ChEBI" id="CHEBI:29991"/>
        <dbReference type="ChEBI" id="CHEBI:77875"/>
        <dbReference type="EC" id="1.4.3.16"/>
    </reaction>
    <physiologicalReaction direction="left-to-right" evidence="9">
        <dbReference type="Rhea" id="RHEA:25877"/>
    </physiologicalReaction>
</comment>